<evidence type="ECO:0000256" key="5">
    <source>
        <dbReference type="ARBA" id="ARBA00023136"/>
    </source>
</evidence>
<feature type="transmembrane region" description="Helical" evidence="6">
    <location>
        <begin position="44"/>
        <end position="68"/>
    </location>
</feature>
<feature type="transmembrane region" description="Helical" evidence="6">
    <location>
        <begin position="115"/>
        <end position="132"/>
    </location>
</feature>
<comment type="caution">
    <text evidence="7">The sequence shown here is derived from an EMBL/GenBank/DDBJ whole genome shotgun (WGS) entry which is preliminary data.</text>
</comment>
<evidence type="ECO:0000313" key="7">
    <source>
        <dbReference type="EMBL" id="GLB66563.1"/>
    </source>
</evidence>
<accession>A0ABQ5MRH8</accession>
<dbReference type="PANTHER" id="PTHR30086:SF20">
    <property type="entry name" value="ARGININE EXPORTER PROTEIN ARGO-RELATED"/>
    <property type="match status" value="1"/>
</dbReference>
<dbReference type="InterPro" id="IPR001123">
    <property type="entry name" value="LeuE-type"/>
</dbReference>
<proteinExistence type="predicted"/>
<dbReference type="PANTHER" id="PTHR30086">
    <property type="entry name" value="ARGININE EXPORTER PROTEIN ARGO"/>
    <property type="match status" value="1"/>
</dbReference>
<feature type="transmembrane region" description="Helical" evidence="6">
    <location>
        <begin position="152"/>
        <end position="176"/>
    </location>
</feature>
<keyword evidence="5 6" id="KW-0472">Membrane</keyword>
<name>A0ABQ5MRH8_9MICC</name>
<evidence type="ECO:0000256" key="1">
    <source>
        <dbReference type="ARBA" id="ARBA00004651"/>
    </source>
</evidence>
<dbReference type="EMBL" id="BRVS01000004">
    <property type="protein sequence ID" value="GLB66563.1"/>
    <property type="molecule type" value="Genomic_DNA"/>
</dbReference>
<comment type="subcellular location">
    <subcellularLocation>
        <location evidence="1">Cell membrane</location>
        <topology evidence="1">Multi-pass membrane protein</topology>
    </subcellularLocation>
</comment>
<keyword evidence="8" id="KW-1185">Reference proteome</keyword>
<dbReference type="Pfam" id="PF01810">
    <property type="entry name" value="LysE"/>
    <property type="match status" value="1"/>
</dbReference>
<organism evidence="7 8">
    <name type="scientific">Arthrobacter mangrovi</name>
    <dbReference type="NCBI Taxonomy" id="2966350"/>
    <lineage>
        <taxon>Bacteria</taxon>
        <taxon>Bacillati</taxon>
        <taxon>Actinomycetota</taxon>
        <taxon>Actinomycetes</taxon>
        <taxon>Micrococcales</taxon>
        <taxon>Micrococcaceae</taxon>
        <taxon>Arthrobacter</taxon>
    </lineage>
</organism>
<feature type="transmembrane region" description="Helical" evidence="6">
    <location>
        <begin position="74"/>
        <end position="94"/>
    </location>
</feature>
<keyword evidence="3 6" id="KW-0812">Transmembrane</keyword>
<keyword evidence="2" id="KW-1003">Cell membrane</keyword>
<gene>
    <name evidence="7" type="ORF">AHIS1636_10020</name>
</gene>
<reference evidence="7 8" key="1">
    <citation type="journal article" date="2023" name="Int. J. Syst. Evol. Microbiol.">
        <title>Arthrobacter mangrovi sp. nov., an actinobacterium isolated from the rhizosphere of a mangrove.</title>
        <authorList>
            <person name="Hamada M."/>
            <person name="Saitou S."/>
            <person name="Enomoto N."/>
            <person name="Nanri K."/>
            <person name="Hidaka K."/>
            <person name="Miura T."/>
            <person name="Tamura T."/>
        </authorList>
    </citation>
    <scope>NUCLEOTIDE SEQUENCE [LARGE SCALE GENOMIC DNA]</scope>
    <source>
        <strain evidence="7 8">NBRC 112813</strain>
    </source>
</reference>
<feature type="transmembrane region" description="Helical" evidence="6">
    <location>
        <begin position="188"/>
        <end position="206"/>
    </location>
</feature>
<evidence type="ECO:0000256" key="4">
    <source>
        <dbReference type="ARBA" id="ARBA00022989"/>
    </source>
</evidence>
<protein>
    <submittedName>
        <fullName evidence="7">Amino acid transporter</fullName>
    </submittedName>
</protein>
<keyword evidence="4 6" id="KW-1133">Transmembrane helix</keyword>
<feature type="transmembrane region" description="Helical" evidence="6">
    <location>
        <begin position="12"/>
        <end position="32"/>
    </location>
</feature>
<evidence type="ECO:0000256" key="2">
    <source>
        <dbReference type="ARBA" id="ARBA00022475"/>
    </source>
</evidence>
<evidence type="ECO:0000256" key="6">
    <source>
        <dbReference type="SAM" id="Phobius"/>
    </source>
</evidence>
<evidence type="ECO:0000256" key="3">
    <source>
        <dbReference type="ARBA" id="ARBA00022692"/>
    </source>
</evidence>
<sequence>MVIPADLIQAALLGLGTGLALIVAIGAQNAFVLRQGIRGEHVAATVLICALSDAVLIAAGIVGIGTLIGAAPAVVVIIRFAGAAFLLAYGILAAKRAIRPGALTASAQQGPLSRKAAVATVLALTWLNPHVYLDTVLLLGSVANSQAGGARWWFGGGAMLGSVLWFSALGFGARLLRPFFARPMSWRILDGLIALVMFGLGLRMALGA</sequence>
<evidence type="ECO:0000313" key="8">
    <source>
        <dbReference type="Proteomes" id="UP001209654"/>
    </source>
</evidence>
<dbReference type="Proteomes" id="UP001209654">
    <property type="component" value="Unassembled WGS sequence"/>
</dbReference>